<comment type="caution">
    <text evidence="6">The sequence shown here is derived from an EMBL/GenBank/DDBJ whole genome shotgun (WGS) entry which is preliminary data.</text>
</comment>
<dbReference type="Proteomes" id="UP001497392">
    <property type="component" value="Unassembled WGS sequence"/>
</dbReference>
<gene>
    <name evidence="6" type="primary">g5940</name>
    <name evidence="6" type="ORF">VP750_LOCUS5085</name>
</gene>
<organism evidence="6 7">
    <name type="scientific">Coccomyxa viridis</name>
    <dbReference type="NCBI Taxonomy" id="1274662"/>
    <lineage>
        <taxon>Eukaryota</taxon>
        <taxon>Viridiplantae</taxon>
        <taxon>Chlorophyta</taxon>
        <taxon>core chlorophytes</taxon>
        <taxon>Trebouxiophyceae</taxon>
        <taxon>Trebouxiophyceae incertae sedis</taxon>
        <taxon>Coccomyxaceae</taxon>
        <taxon>Coccomyxa</taxon>
    </lineage>
</organism>
<reference evidence="6 7" key="1">
    <citation type="submission" date="2024-06" db="EMBL/GenBank/DDBJ databases">
        <authorList>
            <person name="Kraege A."/>
            <person name="Thomma B."/>
        </authorList>
    </citation>
    <scope>NUCLEOTIDE SEQUENCE [LARGE SCALE GENOMIC DNA]</scope>
</reference>
<evidence type="ECO:0000256" key="1">
    <source>
        <dbReference type="ARBA" id="ARBA00022574"/>
    </source>
</evidence>
<protein>
    <submittedName>
        <fullName evidence="6">G5940 protein</fullName>
    </submittedName>
</protein>
<dbReference type="PROSITE" id="PS50294">
    <property type="entry name" value="WD_REPEATS_REGION"/>
    <property type="match status" value="3"/>
</dbReference>
<dbReference type="PANTHER" id="PTHR22838">
    <property type="entry name" value="WD REPEAT PROTEIN 26-RELATED"/>
    <property type="match status" value="1"/>
</dbReference>
<dbReference type="CDD" id="cd00200">
    <property type="entry name" value="WD40"/>
    <property type="match status" value="1"/>
</dbReference>
<keyword evidence="7" id="KW-1185">Reference proteome</keyword>
<evidence type="ECO:0000259" key="5">
    <source>
        <dbReference type="PROSITE" id="PS50897"/>
    </source>
</evidence>
<feature type="repeat" description="WD" evidence="3">
    <location>
        <begin position="520"/>
        <end position="552"/>
    </location>
</feature>
<feature type="repeat" description="WD" evidence="3">
    <location>
        <begin position="239"/>
        <end position="274"/>
    </location>
</feature>
<dbReference type="InterPro" id="IPR006595">
    <property type="entry name" value="CTLH_C"/>
</dbReference>
<evidence type="ECO:0000313" key="6">
    <source>
        <dbReference type="EMBL" id="CAL5223426.1"/>
    </source>
</evidence>
<evidence type="ECO:0000256" key="4">
    <source>
        <dbReference type="SAM" id="MobiDB-lite"/>
    </source>
</evidence>
<dbReference type="SMART" id="SM00320">
    <property type="entry name" value="WD40"/>
    <property type="match status" value="6"/>
</dbReference>
<dbReference type="InterPro" id="IPR015943">
    <property type="entry name" value="WD40/YVTN_repeat-like_dom_sf"/>
</dbReference>
<dbReference type="PROSITE" id="PS50082">
    <property type="entry name" value="WD_REPEATS_2"/>
    <property type="match status" value="3"/>
</dbReference>
<sequence>MGPQLASAGGPMSNGVHHETPEFLGPRQLINRHEYIRLLEQSLHRLGFSEAANLLERDSGVQMQPDTVTQFQEDIFGGRWDAALQLLPKLTFDSDVALQAQFLILQQKYAEAVEANDVRTALHCLRKELAPLKINEMQLRKLAGCLLRQHDDPVNPLIKDSEWGALEECSRAQLMWALQQRLAPSVMIPDSRLEALVEQALESQVARCPYHNTQHFRISLFSNYQAGIEQLPTQPHQILDNHRDEVWHVQFSHSGTMLASASKDTTALVWRVDSLGEPILMHTLAGHEKAVAFLTWSPDDSRILTCGADNEVRLWNTDSGCCAQVYKQHQHQNVSSSAWMPDSRRFVVGTVDRMAFMYDVDGCLIRKIKLLRINDLALTRDGTVMVMVTQEKLIKVQRLVFDGKDVAVTVVESAPIMSMALSPDNSFILVNLASHTIHLWPVEPLLRQLDALHSGQPLSEEAARSFKEPAMEYRMDPNRQPRFIIRSCFGGTNAAFVASGSEDCRVHVWHRDSGDLLAQLEGHSGTVNSVSWNPTNPLMLASASDDKTVRIWMAPMALNGHSMS</sequence>
<name>A0ABP1FU60_9CHLO</name>
<dbReference type="PROSITE" id="PS00678">
    <property type="entry name" value="WD_REPEATS_1"/>
    <property type="match status" value="1"/>
</dbReference>
<dbReference type="Gene3D" id="2.130.10.10">
    <property type="entry name" value="YVTN repeat-like/Quinoprotein amine dehydrogenase"/>
    <property type="match status" value="2"/>
</dbReference>
<evidence type="ECO:0000256" key="2">
    <source>
        <dbReference type="ARBA" id="ARBA00022737"/>
    </source>
</evidence>
<dbReference type="InterPro" id="IPR001680">
    <property type="entry name" value="WD40_rpt"/>
</dbReference>
<accession>A0ABP1FU60</accession>
<evidence type="ECO:0000313" key="7">
    <source>
        <dbReference type="Proteomes" id="UP001497392"/>
    </source>
</evidence>
<dbReference type="PROSITE" id="PS50897">
    <property type="entry name" value="CTLH"/>
    <property type="match status" value="1"/>
</dbReference>
<keyword evidence="2" id="KW-0677">Repeat</keyword>
<feature type="repeat" description="WD" evidence="3">
    <location>
        <begin position="284"/>
        <end position="325"/>
    </location>
</feature>
<dbReference type="InterPro" id="IPR051350">
    <property type="entry name" value="WD_repeat-ST_regulator"/>
</dbReference>
<evidence type="ECO:0000256" key="3">
    <source>
        <dbReference type="PROSITE-ProRule" id="PRU00221"/>
    </source>
</evidence>
<proteinExistence type="predicted"/>
<feature type="domain" description="CTLH" evidence="5">
    <location>
        <begin position="64"/>
        <end position="120"/>
    </location>
</feature>
<feature type="region of interest" description="Disordered" evidence="4">
    <location>
        <begin position="1"/>
        <end position="20"/>
    </location>
</feature>
<dbReference type="Pfam" id="PF00400">
    <property type="entry name" value="WD40"/>
    <property type="match status" value="4"/>
</dbReference>
<dbReference type="SUPFAM" id="SSF50978">
    <property type="entry name" value="WD40 repeat-like"/>
    <property type="match status" value="1"/>
</dbReference>
<dbReference type="Pfam" id="PF23627">
    <property type="entry name" value="LisH_WDR26"/>
    <property type="match status" value="1"/>
</dbReference>
<dbReference type="EMBL" id="CAXHTA020000008">
    <property type="protein sequence ID" value="CAL5223426.1"/>
    <property type="molecule type" value="Genomic_DNA"/>
</dbReference>
<keyword evidence="1 3" id="KW-0853">WD repeat</keyword>
<dbReference type="InterPro" id="IPR019775">
    <property type="entry name" value="WD40_repeat_CS"/>
</dbReference>
<dbReference type="PANTHER" id="PTHR22838:SF0">
    <property type="entry name" value="WD REPEAT-CONTAINING PROTEIN 26"/>
    <property type="match status" value="1"/>
</dbReference>
<dbReference type="InterPro" id="IPR036322">
    <property type="entry name" value="WD40_repeat_dom_sf"/>
</dbReference>